<dbReference type="Pfam" id="PF00090">
    <property type="entry name" value="TSP_1"/>
    <property type="match status" value="2"/>
</dbReference>
<evidence type="ECO:0000256" key="6">
    <source>
        <dbReference type="SAM" id="SignalP"/>
    </source>
</evidence>
<evidence type="ECO:0000313" key="7">
    <source>
        <dbReference type="EMBL" id="VDM84798.1"/>
    </source>
</evidence>
<dbReference type="InterPro" id="IPR052065">
    <property type="entry name" value="Compl_asym_regulator"/>
</dbReference>
<keyword evidence="8" id="KW-1185">Reference proteome</keyword>
<reference evidence="7 8" key="1">
    <citation type="submission" date="2018-11" db="EMBL/GenBank/DDBJ databases">
        <authorList>
            <consortium name="Pathogen Informatics"/>
        </authorList>
    </citation>
    <scope>NUCLEOTIDE SEQUENCE [LARGE SCALE GENOMIC DNA]</scope>
</reference>
<keyword evidence="5" id="KW-1015">Disulfide bond</keyword>
<dbReference type="AlphaFoldDB" id="A0A3P7M0K8"/>
<evidence type="ECO:0000256" key="4">
    <source>
        <dbReference type="ARBA" id="ARBA00022737"/>
    </source>
</evidence>
<keyword evidence="4" id="KW-0677">Repeat</keyword>
<comment type="subcellular location">
    <subcellularLocation>
        <location evidence="1">Secreted</location>
    </subcellularLocation>
</comment>
<dbReference type="SMART" id="SM00209">
    <property type="entry name" value="TSP1"/>
    <property type="match status" value="2"/>
</dbReference>
<dbReference type="SUPFAM" id="SSF82895">
    <property type="entry name" value="TSP-1 type 1 repeat"/>
    <property type="match status" value="2"/>
</dbReference>
<feature type="signal peptide" evidence="6">
    <location>
        <begin position="1"/>
        <end position="23"/>
    </location>
</feature>
<dbReference type="OrthoDB" id="6273859at2759"/>
<dbReference type="PANTHER" id="PTHR22906:SF43">
    <property type="entry name" value="PROPERDIN"/>
    <property type="match status" value="1"/>
</dbReference>
<dbReference type="PANTHER" id="PTHR22906">
    <property type="entry name" value="PROPERDIN"/>
    <property type="match status" value="1"/>
</dbReference>
<evidence type="ECO:0000256" key="3">
    <source>
        <dbReference type="ARBA" id="ARBA00022729"/>
    </source>
</evidence>
<feature type="chain" id="PRO_5018316864" description="Spondin-like TSP1 domain-containing protein" evidence="6">
    <location>
        <begin position="24"/>
        <end position="157"/>
    </location>
</feature>
<evidence type="ECO:0008006" key="9">
    <source>
        <dbReference type="Google" id="ProtNLM"/>
    </source>
</evidence>
<evidence type="ECO:0000256" key="5">
    <source>
        <dbReference type="ARBA" id="ARBA00023157"/>
    </source>
</evidence>
<accession>A0A3P7M0K8</accession>
<dbReference type="InterPro" id="IPR036383">
    <property type="entry name" value="TSP1_rpt_sf"/>
</dbReference>
<evidence type="ECO:0000256" key="2">
    <source>
        <dbReference type="ARBA" id="ARBA00022525"/>
    </source>
</evidence>
<dbReference type="InterPro" id="IPR000884">
    <property type="entry name" value="TSP1_rpt"/>
</dbReference>
<evidence type="ECO:0000313" key="8">
    <source>
        <dbReference type="Proteomes" id="UP000270094"/>
    </source>
</evidence>
<evidence type="ECO:0000256" key="1">
    <source>
        <dbReference type="ARBA" id="ARBA00004613"/>
    </source>
</evidence>
<feature type="non-terminal residue" evidence="7">
    <location>
        <position position="157"/>
    </location>
</feature>
<keyword evidence="3 6" id="KW-0732">Signal</keyword>
<dbReference type="PROSITE" id="PS50092">
    <property type="entry name" value="TSP1"/>
    <property type="match status" value="2"/>
</dbReference>
<name>A0A3P7M0K8_STRVU</name>
<keyword evidence="2" id="KW-0964">Secreted</keyword>
<dbReference type="EMBL" id="UYYB01133349">
    <property type="protein sequence ID" value="VDM84798.1"/>
    <property type="molecule type" value="Genomic_DNA"/>
</dbReference>
<dbReference type="Proteomes" id="UP000270094">
    <property type="component" value="Unassembled WGS sequence"/>
</dbReference>
<sequence length="157" mass="17219">MPLCGQLLLNFTFAFSGVGCVGARTEPCMVTPVCQEWSQWGPWSMCSTTCGEGERKRSRECIGGRDCPGVSTTVETCVTIPCPIWSSWGPWEGCSVTCGPGQEKRSRKCQVWCAQENVKTEEVAKELLRNDYSVTNTIVQRGRTGPLGQCVLANVMK</sequence>
<protein>
    <recommendedName>
        <fullName evidence="9">Spondin-like TSP1 domain-containing protein</fullName>
    </recommendedName>
</protein>
<dbReference type="Gene3D" id="2.20.100.10">
    <property type="entry name" value="Thrombospondin type-1 (TSP1) repeat"/>
    <property type="match status" value="2"/>
</dbReference>
<proteinExistence type="predicted"/>
<organism evidence="7 8">
    <name type="scientific">Strongylus vulgaris</name>
    <name type="common">Blood worm</name>
    <dbReference type="NCBI Taxonomy" id="40348"/>
    <lineage>
        <taxon>Eukaryota</taxon>
        <taxon>Metazoa</taxon>
        <taxon>Ecdysozoa</taxon>
        <taxon>Nematoda</taxon>
        <taxon>Chromadorea</taxon>
        <taxon>Rhabditida</taxon>
        <taxon>Rhabditina</taxon>
        <taxon>Rhabditomorpha</taxon>
        <taxon>Strongyloidea</taxon>
        <taxon>Strongylidae</taxon>
        <taxon>Strongylus</taxon>
    </lineage>
</organism>
<gene>
    <name evidence="7" type="ORF">SVUK_LOCUS19796</name>
</gene>